<dbReference type="eggNOG" id="arCOG00393">
    <property type="taxonomic scope" value="Archaea"/>
</dbReference>
<dbReference type="AlphaFoldDB" id="F4B6X4"/>
<reference evidence="3 4" key="1">
    <citation type="journal article" date="2011" name="Extremophiles">
        <title>Genomic analysis of Acidianus hospitalis W1 a host for studying crenarchaeal virus and plasmid life cycles.</title>
        <authorList>
            <person name="You X.Y."/>
            <person name="Liu C."/>
            <person name="Wang S.Y."/>
            <person name="Jiang C.Y."/>
            <person name="Shah S.A."/>
            <person name="Prangishvili D."/>
            <person name="She Q."/>
            <person name="Liu S.J."/>
            <person name="Garrett R.A."/>
        </authorList>
    </citation>
    <scope>NUCLEOTIDE SEQUENCE [LARGE SCALE GENOMIC DNA]</scope>
    <source>
        <strain evidence="3 4">W1</strain>
    </source>
</reference>
<name>F4B6X4_ACIHW</name>
<sequence length="217" mass="25269">MHTSSFSPAFFILAIVLSDSSLLFFFLYYIRSNKRTKEEEKEEEIQIGLDERDKVVLDALRKSGGTSTLSELVKQTNLPKTTVYRRVKRLVAMGYVEEVREKGKVRYVLKKDYVEKMITHIKIILQAIYQNFSALSRKGLAKEILSTTPSKVSYNSIVKEIGVNHRTVEECIKLFNDMFLTLTLHFIDVNIGYFNYGKQIKIHFIDPLFYDVVSFWN</sequence>
<dbReference type="Pfam" id="PF09339">
    <property type="entry name" value="HTH_IclR"/>
    <property type="match status" value="1"/>
</dbReference>
<dbReference type="InterPro" id="IPR005471">
    <property type="entry name" value="Tscrpt_reg_IclR_N"/>
</dbReference>
<dbReference type="CDD" id="cd00090">
    <property type="entry name" value="HTH_ARSR"/>
    <property type="match status" value="1"/>
</dbReference>
<evidence type="ECO:0000313" key="4">
    <source>
        <dbReference type="Proteomes" id="UP000008458"/>
    </source>
</evidence>
<evidence type="ECO:0000259" key="2">
    <source>
        <dbReference type="Pfam" id="PF09339"/>
    </source>
</evidence>
<dbReference type="KEGG" id="aho:Ahos_1791"/>
<protein>
    <recommendedName>
        <fullName evidence="2">HTH iclR-type domain-containing protein</fullName>
    </recommendedName>
</protein>
<dbReference type="GO" id="GO:0043565">
    <property type="term" value="F:sequence-specific DNA binding"/>
    <property type="evidence" value="ECO:0007669"/>
    <property type="project" value="InterPro"/>
</dbReference>
<dbReference type="InterPro" id="IPR000485">
    <property type="entry name" value="AsnC-type_HTH_dom"/>
</dbReference>
<dbReference type="PRINTS" id="PR00033">
    <property type="entry name" value="HTHASNC"/>
</dbReference>
<dbReference type="GeneID" id="71811312"/>
<dbReference type="InterPro" id="IPR036388">
    <property type="entry name" value="WH-like_DNA-bd_sf"/>
</dbReference>
<dbReference type="Proteomes" id="UP000008458">
    <property type="component" value="Chromosome"/>
</dbReference>
<dbReference type="EMBL" id="CP002535">
    <property type="protein sequence ID" value="AEE94667.1"/>
    <property type="molecule type" value="Genomic_DNA"/>
</dbReference>
<dbReference type="SUPFAM" id="SSF46785">
    <property type="entry name" value="Winged helix' DNA-binding domain"/>
    <property type="match status" value="1"/>
</dbReference>
<dbReference type="HOGENOM" id="CLU_1269849_0_0_2"/>
<reference key="2">
    <citation type="journal article" date="2011" name="Extremophiles">
        <title>Genomic analyses of Acidianus hospitalis W1 a host for studying crenarchaeal virus and plasmid life cycles.</title>
        <authorList>
            <person name="You X.Y."/>
            <person name="Liu C."/>
            <person name="Wang S.Y."/>
            <person name="Jiang C.Y."/>
            <person name="Shah S.A."/>
            <person name="Prangishvili D."/>
            <person name="Liu S.J."/>
            <person name="Garrett R.A."/>
        </authorList>
    </citation>
    <scope>NUCLEOTIDE SEQUENCE</scope>
    <source>
        <strain>W1</strain>
    </source>
</reference>
<evidence type="ECO:0000313" key="3">
    <source>
        <dbReference type="EMBL" id="AEE94667.1"/>
    </source>
</evidence>
<accession>F4B6X4</accession>
<feature type="transmembrane region" description="Helical" evidence="1">
    <location>
        <begin position="6"/>
        <end position="30"/>
    </location>
</feature>
<organism evidence="3 4">
    <name type="scientific">Acidianus hospitalis (strain W1)</name>
    <dbReference type="NCBI Taxonomy" id="933801"/>
    <lineage>
        <taxon>Archaea</taxon>
        <taxon>Thermoproteota</taxon>
        <taxon>Thermoprotei</taxon>
        <taxon>Sulfolobales</taxon>
        <taxon>Sulfolobaceae</taxon>
        <taxon>Acidianus</taxon>
    </lineage>
</organism>
<gene>
    <name evidence="3" type="ordered locus">Ahos_1791</name>
</gene>
<keyword evidence="1" id="KW-0472">Membrane</keyword>
<feature type="domain" description="HTH iclR-type" evidence="2">
    <location>
        <begin position="56"/>
        <end position="98"/>
    </location>
</feature>
<keyword evidence="1" id="KW-1133">Transmembrane helix</keyword>
<dbReference type="Gene3D" id="1.10.10.10">
    <property type="entry name" value="Winged helix-like DNA-binding domain superfamily/Winged helix DNA-binding domain"/>
    <property type="match status" value="1"/>
</dbReference>
<keyword evidence="1" id="KW-0812">Transmembrane</keyword>
<evidence type="ECO:0000256" key="1">
    <source>
        <dbReference type="SAM" id="Phobius"/>
    </source>
</evidence>
<dbReference type="InterPro" id="IPR011991">
    <property type="entry name" value="ArsR-like_HTH"/>
</dbReference>
<proteinExistence type="predicted"/>
<dbReference type="InterPro" id="IPR036390">
    <property type="entry name" value="WH_DNA-bd_sf"/>
</dbReference>
<dbReference type="GO" id="GO:0006355">
    <property type="term" value="P:regulation of DNA-templated transcription"/>
    <property type="evidence" value="ECO:0007669"/>
    <property type="project" value="InterPro"/>
</dbReference>
<dbReference type="RefSeq" id="WP_013776582.1">
    <property type="nucleotide sequence ID" value="NC_015518.1"/>
</dbReference>
<keyword evidence="4" id="KW-1185">Reference proteome</keyword>